<reference evidence="1" key="2">
    <citation type="submission" date="2024-03" db="EMBL/GenBank/DDBJ databases">
        <authorList>
            <person name="Bromfield E.S.P."/>
            <person name="Cloutier S."/>
        </authorList>
    </citation>
    <scope>NUCLEOTIDE SEQUENCE</scope>
    <source>
        <strain evidence="1">5S5</strain>
    </source>
</reference>
<name>A0ABZ2NST2_9BRAD</name>
<dbReference type="RefSeq" id="WP_338833569.1">
    <property type="nucleotide sequence ID" value="NZ_CP147711.1"/>
</dbReference>
<organism evidence="1 2">
    <name type="scientific">Bradyrhizobium septentrionale</name>
    <dbReference type="NCBI Taxonomy" id="1404411"/>
    <lineage>
        <taxon>Bacteria</taxon>
        <taxon>Pseudomonadati</taxon>
        <taxon>Pseudomonadota</taxon>
        <taxon>Alphaproteobacteria</taxon>
        <taxon>Hyphomicrobiales</taxon>
        <taxon>Nitrobacteraceae</taxon>
        <taxon>Bradyrhizobium</taxon>
    </lineage>
</organism>
<protein>
    <submittedName>
        <fullName evidence="1">Uncharacterized protein</fullName>
    </submittedName>
</protein>
<sequence length="101" mass="10622">MGELLKQFDAQGRRTDTLKDGTVQKLSQGEAAAAAGISERQAKTAVRVANVPAAEFDAAIEGDNPPTVTALAEMGRKVRTVLPEDFKRASASAPASPLCWP</sequence>
<dbReference type="EMBL" id="CP147711">
    <property type="protein sequence ID" value="WXC77585.1"/>
    <property type="molecule type" value="Genomic_DNA"/>
</dbReference>
<accession>A0ABZ2NST2</accession>
<keyword evidence="2" id="KW-1185">Reference proteome</keyword>
<evidence type="ECO:0000313" key="1">
    <source>
        <dbReference type="EMBL" id="WXC77585.1"/>
    </source>
</evidence>
<evidence type="ECO:0000313" key="2">
    <source>
        <dbReference type="Proteomes" id="UP001432046"/>
    </source>
</evidence>
<gene>
    <name evidence="1" type="ORF">WDK88_29670</name>
</gene>
<proteinExistence type="predicted"/>
<reference evidence="1" key="1">
    <citation type="journal article" date="2021" name="Int. J. Syst. Evol. Microbiol.">
        <title>Bradyrhizobium septentrionale sp. nov. (sv. septentrionale) and Bradyrhizobium quebecense sp. nov. (sv. septentrionale) associated with legumes native to Canada possess rearranged symbiosis genes and numerous insertion sequences.</title>
        <authorList>
            <person name="Bromfield E.S.P."/>
            <person name="Cloutier S."/>
        </authorList>
    </citation>
    <scope>NUCLEOTIDE SEQUENCE</scope>
    <source>
        <strain evidence="1">5S5</strain>
    </source>
</reference>
<dbReference type="Proteomes" id="UP001432046">
    <property type="component" value="Chromosome"/>
</dbReference>